<dbReference type="AlphaFoldDB" id="A0A4Y1QNE3"/>
<gene>
    <name evidence="2" type="ORF">Prudu_001344</name>
</gene>
<proteinExistence type="predicted"/>
<reference evidence="2" key="1">
    <citation type="journal article" date="2019" name="Science">
        <title>Mutation of a bHLH transcription factor allowed almond domestication.</title>
        <authorList>
            <person name="Sanchez-Perez R."/>
            <person name="Pavan S."/>
            <person name="Mazzeo R."/>
            <person name="Moldovan C."/>
            <person name="Aiese Cigliano R."/>
            <person name="Del Cueto J."/>
            <person name="Ricciardi F."/>
            <person name="Lotti C."/>
            <person name="Ricciardi L."/>
            <person name="Dicenta F."/>
            <person name="Lopez-Marques R.L."/>
            <person name="Lindberg Moller B."/>
        </authorList>
    </citation>
    <scope>NUCLEOTIDE SEQUENCE</scope>
</reference>
<organism evidence="2">
    <name type="scientific">Prunus dulcis</name>
    <name type="common">Almond</name>
    <name type="synonym">Amygdalus dulcis</name>
    <dbReference type="NCBI Taxonomy" id="3755"/>
    <lineage>
        <taxon>Eukaryota</taxon>
        <taxon>Viridiplantae</taxon>
        <taxon>Streptophyta</taxon>
        <taxon>Embryophyta</taxon>
        <taxon>Tracheophyta</taxon>
        <taxon>Spermatophyta</taxon>
        <taxon>Magnoliopsida</taxon>
        <taxon>eudicotyledons</taxon>
        <taxon>Gunneridae</taxon>
        <taxon>Pentapetalae</taxon>
        <taxon>rosids</taxon>
        <taxon>fabids</taxon>
        <taxon>Rosales</taxon>
        <taxon>Rosaceae</taxon>
        <taxon>Amygdaloideae</taxon>
        <taxon>Amygdaleae</taxon>
        <taxon>Prunus</taxon>
    </lineage>
</organism>
<protein>
    <submittedName>
        <fullName evidence="2">AP2/B3-like transcriptional factor family protein</fullName>
    </submittedName>
</protein>
<accession>A0A4Y1QNE3</accession>
<evidence type="ECO:0000256" key="1">
    <source>
        <dbReference type="SAM" id="MobiDB-lite"/>
    </source>
</evidence>
<dbReference type="EMBL" id="AP019297">
    <property type="protein sequence ID" value="BBG93359.1"/>
    <property type="molecule type" value="Genomic_DNA"/>
</dbReference>
<feature type="region of interest" description="Disordered" evidence="1">
    <location>
        <begin position="19"/>
        <end position="75"/>
    </location>
</feature>
<name>A0A4Y1QNE3_PRUDU</name>
<evidence type="ECO:0000313" key="2">
    <source>
        <dbReference type="EMBL" id="BBG93359.1"/>
    </source>
</evidence>
<sequence>FSLSLSPPAQKQPPELLFTAAVFGPPPPHPATTWGGTGPKRTVPSSSSHPDQSQPPEPPVLAGKCENPTGFNPKLQGARSLSFLLQIRRVRYLPDFGIYYKHHQVKVRSRVA</sequence>
<feature type="non-terminal residue" evidence="2">
    <location>
        <position position="1"/>
    </location>
</feature>